<sequence length="62" mass="6645">MQQTQADNEVEEEHLLNFVVNSLGDELPIDLGENVEVSADELYEVLAGASAGGTSINHVCET</sequence>
<evidence type="ECO:0000313" key="1">
    <source>
        <dbReference type="EMBL" id="MFC4987844.1"/>
    </source>
</evidence>
<dbReference type="AlphaFoldDB" id="A0ABD5QE38"/>
<dbReference type="Proteomes" id="UP001595925">
    <property type="component" value="Unassembled WGS sequence"/>
</dbReference>
<keyword evidence="2" id="KW-1185">Reference proteome</keyword>
<proteinExistence type="predicted"/>
<name>A0ABD5QE38_9EURY</name>
<reference evidence="1 2" key="1">
    <citation type="journal article" date="2019" name="Int. J. Syst. Evol. Microbiol.">
        <title>The Global Catalogue of Microorganisms (GCM) 10K type strain sequencing project: providing services to taxonomists for standard genome sequencing and annotation.</title>
        <authorList>
            <consortium name="The Broad Institute Genomics Platform"/>
            <consortium name="The Broad Institute Genome Sequencing Center for Infectious Disease"/>
            <person name="Wu L."/>
            <person name="Ma J."/>
        </authorList>
    </citation>
    <scope>NUCLEOTIDE SEQUENCE [LARGE SCALE GENOMIC DNA]</scope>
    <source>
        <strain evidence="1 2">CGMCC 1.15824</strain>
    </source>
</reference>
<evidence type="ECO:0000313" key="2">
    <source>
        <dbReference type="Proteomes" id="UP001595925"/>
    </source>
</evidence>
<dbReference type="EMBL" id="JBHSJG010000033">
    <property type="protein sequence ID" value="MFC4987844.1"/>
    <property type="molecule type" value="Genomic_DNA"/>
</dbReference>
<organism evidence="1 2">
    <name type="scientific">Saliphagus infecundisoli</name>
    <dbReference type="NCBI Taxonomy" id="1849069"/>
    <lineage>
        <taxon>Archaea</taxon>
        <taxon>Methanobacteriati</taxon>
        <taxon>Methanobacteriota</taxon>
        <taxon>Stenosarchaea group</taxon>
        <taxon>Halobacteria</taxon>
        <taxon>Halobacteriales</taxon>
        <taxon>Natrialbaceae</taxon>
        <taxon>Saliphagus</taxon>
    </lineage>
</organism>
<protein>
    <submittedName>
        <fullName evidence="1">ISH3 family transposase</fullName>
    </submittedName>
</protein>
<feature type="non-terminal residue" evidence="1">
    <location>
        <position position="62"/>
    </location>
</feature>
<gene>
    <name evidence="1" type="ORF">ACFPFO_08715</name>
</gene>
<comment type="caution">
    <text evidence="1">The sequence shown here is derived from an EMBL/GenBank/DDBJ whole genome shotgun (WGS) entry which is preliminary data.</text>
</comment>
<accession>A0ABD5QE38</accession>